<proteinExistence type="predicted"/>
<organism evidence="2 3">
    <name type="scientific">Chryseobacterium piperi</name>
    <dbReference type="NCBI Taxonomy" id="558152"/>
    <lineage>
        <taxon>Bacteria</taxon>
        <taxon>Pseudomonadati</taxon>
        <taxon>Bacteroidota</taxon>
        <taxon>Flavobacteriia</taxon>
        <taxon>Flavobacteriales</taxon>
        <taxon>Weeksellaceae</taxon>
        <taxon>Chryseobacterium group</taxon>
        <taxon>Chryseobacterium</taxon>
    </lineage>
</organism>
<dbReference type="OrthoDB" id="1275041at2"/>
<feature type="compositionally biased region" description="Low complexity" evidence="1">
    <location>
        <begin position="34"/>
        <end position="43"/>
    </location>
</feature>
<feature type="region of interest" description="Disordered" evidence="1">
    <location>
        <begin position="133"/>
        <end position="154"/>
    </location>
</feature>
<dbReference type="eggNOG" id="ENOG50339UG">
    <property type="taxonomic scope" value="Bacteria"/>
</dbReference>
<evidence type="ECO:0000313" key="2">
    <source>
        <dbReference type="EMBL" id="KFF30043.1"/>
    </source>
</evidence>
<dbReference type="AlphaFoldDB" id="A0A086BM79"/>
<gene>
    <name evidence="2" type="ORF">IQ37_02455</name>
</gene>
<comment type="caution">
    <text evidence="2">The sequence shown here is derived from an EMBL/GenBank/DDBJ whole genome shotgun (WGS) entry which is preliminary data.</text>
</comment>
<dbReference type="KEGG" id="cpip:CJF12_14720"/>
<evidence type="ECO:0000313" key="3">
    <source>
        <dbReference type="Proteomes" id="UP000028709"/>
    </source>
</evidence>
<sequence>MKKQILTALMVAGLVVSCTKSTTKTEQVENPDGSVTTTSTTVTQEGPGVDTAKVNEAREDVKAKVDAAGNKIDNAADKAKAEINEAGKDVKAKVDAAGNKIDNAADKAKAEINAAGKDIKAGAKEVGNDVKDAAAKGAGKIEEGAKKLKEDLRK</sequence>
<accession>A0A086BM79</accession>
<name>A0A086BM79_9FLAO</name>
<reference evidence="2 3" key="1">
    <citation type="submission" date="2014-07" db="EMBL/GenBank/DDBJ databases">
        <title>Genome of Chryseobacterium piperi CTM.</title>
        <authorList>
            <person name="Pipes S.E."/>
            <person name="Stropko S.J."/>
            <person name="Newman J.D."/>
        </authorList>
    </citation>
    <scope>NUCLEOTIDE SEQUENCE [LARGE SCALE GENOMIC DNA]</scope>
    <source>
        <strain evidence="2 3">CTM</strain>
    </source>
</reference>
<evidence type="ECO:0000256" key="1">
    <source>
        <dbReference type="SAM" id="MobiDB-lite"/>
    </source>
</evidence>
<dbReference type="PROSITE" id="PS51257">
    <property type="entry name" value="PROKAR_LIPOPROTEIN"/>
    <property type="match status" value="1"/>
</dbReference>
<dbReference type="EMBL" id="JPRJ01000002">
    <property type="protein sequence ID" value="KFF30043.1"/>
    <property type="molecule type" value="Genomic_DNA"/>
</dbReference>
<feature type="region of interest" description="Disordered" evidence="1">
    <location>
        <begin position="21"/>
        <end position="48"/>
    </location>
</feature>
<dbReference type="RefSeq" id="WP_034681319.1">
    <property type="nucleotide sequence ID" value="NZ_CP023049.2"/>
</dbReference>
<keyword evidence="3" id="KW-1185">Reference proteome</keyword>
<dbReference type="Gene3D" id="1.20.120.20">
    <property type="entry name" value="Apolipoprotein"/>
    <property type="match status" value="1"/>
</dbReference>
<protein>
    <submittedName>
        <fullName evidence="2">Uncharacterized protein</fullName>
    </submittedName>
</protein>
<dbReference type="Proteomes" id="UP000028709">
    <property type="component" value="Unassembled WGS sequence"/>
</dbReference>
<dbReference type="STRING" id="558152.IQ37_02455"/>